<evidence type="ECO:0000256" key="2">
    <source>
        <dbReference type="ARBA" id="ARBA00009320"/>
    </source>
</evidence>
<comment type="similarity">
    <text evidence="2">Belongs to the class-IV pyridoxal-phosphate-dependent aminotransferase family.</text>
</comment>
<evidence type="ECO:0000256" key="3">
    <source>
        <dbReference type="ARBA" id="ARBA00022898"/>
    </source>
</evidence>
<dbReference type="CDD" id="cd01558">
    <property type="entry name" value="D-AAT_like"/>
    <property type="match status" value="1"/>
</dbReference>
<organism evidence="4 5">
    <name type="scientific">Candidatus Kutchimonas denitrificans</name>
    <dbReference type="NCBI Taxonomy" id="3056748"/>
    <lineage>
        <taxon>Bacteria</taxon>
        <taxon>Pseudomonadati</taxon>
        <taxon>Gemmatimonadota</taxon>
        <taxon>Gemmatimonadia</taxon>
        <taxon>Candidatus Palauibacterales</taxon>
        <taxon>Candidatus Palauibacteraceae</taxon>
        <taxon>Candidatus Kutchimonas</taxon>
    </lineage>
</organism>
<dbReference type="SUPFAM" id="SSF56752">
    <property type="entry name" value="D-aminoacid aminotransferase-like PLP-dependent enzymes"/>
    <property type="match status" value="1"/>
</dbReference>
<dbReference type="Gene3D" id="3.30.470.10">
    <property type="match status" value="1"/>
</dbReference>
<dbReference type="PANTHER" id="PTHR42743:SF10">
    <property type="entry name" value="D-ALANINE AMINOTRANSFERASE"/>
    <property type="match status" value="1"/>
</dbReference>
<dbReference type="Gene3D" id="3.20.10.10">
    <property type="entry name" value="D-amino Acid Aminotransferase, subunit A, domain 2"/>
    <property type="match status" value="1"/>
</dbReference>
<dbReference type="InterPro" id="IPR036038">
    <property type="entry name" value="Aminotransferase-like"/>
</dbReference>
<reference evidence="4 5" key="1">
    <citation type="submission" date="2020-01" db="EMBL/GenBank/DDBJ databases">
        <title>Genomes assembled from Gulf of Kutch pelagic sediment metagenomes.</title>
        <authorList>
            <person name="Chandrashekar M."/>
            <person name="Mahajan M.S."/>
            <person name="Dave K.J."/>
            <person name="Vatsa P."/>
            <person name="Nathani N.M."/>
        </authorList>
    </citation>
    <scope>NUCLEOTIDE SEQUENCE [LARGE SCALE GENOMIC DNA]</scope>
    <source>
        <strain evidence="4">KS3-K002</strain>
    </source>
</reference>
<dbReference type="EMBL" id="JAACAK010000028">
    <property type="protein sequence ID" value="NIR74199.1"/>
    <property type="molecule type" value="Genomic_DNA"/>
</dbReference>
<gene>
    <name evidence="4" type="ORF">GWO12_03670</name>
</gene>
<dbReference type="PANTHER" id="PTHR42743">
    <property type="entry name" value="AMINO-ACID AMINOTRANSFERASE"/>
    <property type="match status" value="1"/>
</dbReference>
<name>A0AAE4Z5L5_9BACT</name>
<dbReference type="GO" id="GO:0008483">
    <property type="term" value="F:transaminase activity"/>
    <property type="evidence" value="ECO:0007669"/>
    <property type="project" value="UniProtKB-KW"/>
</dbReference>
<dbReference type="Pfam" id="PF01063">
    <property type="entry name" value="Aminotran_4"/>
    <property type="match status" value="1"/>
</dbReference>
<comment type="cofactor">
    <cofactor evidence="1">
        <name>pyridoxal 5'-phosphate</name>
        <dbReference type="ChEBI" id="CHEBI:597326"/>
    </cofactor>
</comment>
<accession>A0AAE4Z5L5</accession>
<evidence type="ECO:0000256" key="1">
    <source>
        <dbReference type="ARBA" id="ARBA00001933"/>
    </source>
</evidence>
<sequence>MAERDRVYLNGELVPYDEAKISVEDRGFNFADGIYEVVRIAGGRPFRIDAHLDRFQGGARALEIELPLTRDAVREAIIEVASANRVDEGTVYVQLTRGAAPRYHAFPRGVTPTLVMLARPSAGPDPEALERGVALVTAPDLRWGYCEIKTIGLLPNVIAYQHARSENCHEALLVRDGVVTEGAHSSAFCVQDGVVYTHPIDNILPSITRRYLIESLRADGVEVREEGVRLEDFRGADEIFLTGTTTEIMGVVSIDGTPVGSGEVGPVTRRGLELYRRDLEATRAGGAE</sequence>
<dbReference type="GO" id="GO:0008652">
    <property type="term" value="P:amino acid biosynthetic process"/>
    <property type="evidence" value="ECO:0007669"/>
    <property type="project" value="UniProtKB-ARBA"/>
</dbReference>
<evidence type="ECO:0000313" key="4">
    <source>
        <dbReference type="EMBL" id="NIR74199.1"/>
    </source>
</evidence>
<evidence type="ECO:0000313" key="5">
    <source>
        <dbReference type="Proteomes" id="UP000702544"/>
    </source>
</evidence>
<dbReference type="InterPro" id="IPR001544">
    <property type="entry name" value="Aminotrans_IV"/>
</dbReference>
<dbReference type="FunFam" id="3.20.10.10:FF:000002">
    <property type="entry name" value="D-alanine aminotransferase"/>
    <property type="match status" value="1"/>
</dbReference>
<dbReference type="Proteomes" id="UP000702544">
    <property type="component" value="Unassembled WGS sequence"/>
</dbReference>
<dbReference type="InterPro" id="IPR043132">
    <property type="entry name" value="BCAT-like_C"/>
</dbReference>
<dbReference type="GO" id="GO:0005829">
    <property type="term" value="C:cytosol"/>
    <property type="evidence" value="ECO:0007669"/>
    <property type="project" value="TreeGrafter"/>
</dbReference>
<keyword evidence="3" id="KW-0663">Pyridoxal phosphate</keyword>
<keyword evidence="4" id="KW-0808">Transferase</keyword>
<dbReference type="InterPro" id="IPR043131">
    <property type="entry name" value="BCAT-like_N"/>
</dbReference>
<keyword evidence="4" id="KW-0032">Aminotransferase</keyword>
<protein>
    <submittedName>
        <fullName evidence="4">D-amino acid aminotransferase</fullName>
    </submittedName>
</protein>
<dbReference type="GO" id="GO:0046394">
    <property type="term" value="P:carboxylic acid biosynthetic process"/>
    <property type="evidence" value="ECO:0007669"/>
    <property type="project" value="UniProtKB-ARBA"/>
</dbReference>
<dbReference type="AlphaFoldDB" id="A0AAE4Z5L5"/>
<dbReference type="InterPro" id="IPR050571">
    <property type="entry name" value="Class-IV_PLP-Dep_Aminotrnsfr"/>
</dbReference>
<comment type="caution">
    <text evidence="4">The sequence shown here is derived from an EMBL/GenBank/DDBJ whole genome shotgun (WGS) entry which is preliminary data.</text>
</comment>
<proteinExistence type="inferred from homology"/>